<evidence type="ECO:0000259" key="2">
    <source>
        <dbReference type="Pfam" id="PF07853"/>
    </source>
</evidence>
<dbReference type="EMBL" id="CAJC01000058">
    <property type="protein sequence ID" value="CCI52229.1"/>
    <property type="molecule type" value="Genomic_DNA"/>
</dbReference>
<protein>
    <recommendedName>
        <fullName evidence="2">DUF1648 domain-containing protein</fullName>
    </recommendedName>
</protein>
<dbReference type="OrthoDB" id="4303577at2"/>
<dbReference type="Pfam" id="PF07853">
    <property type="entry name" value="DUF1648"/>
    <property type="match status" value="1"/>
</dbReference>
<dbReference type="STRING" id="1193518.BN13_1500008"/>
<dbReference type="RefSeq" id="WP_048548336.1">
    <property type="nucleotide sequence ID" value="NZ_HF571038.1"/>
</dbReference>
<keyword evidence="4" id="KW-1185">Reference proteome</keyword>
<feature type="transmembrane region" description="Helical" evidence="1">
    <location>
        <begin position="183"/>
        <end position="202"/>
    </location>
</feature>
<sequence length="320" mass="33258">MTQTTAPTGRVRRLALPAAIILACVVVSVGTLLAWRDRLPEPMATHFGVGGQADGFMSRSTNLVTSLLMTLIVPAVLLAAFSVDKRGSMGRLGAGLAAGTAAFLAALTVLSAHVQLALADAHEARFSMLMLLPGTAIGVAIAALAYRFTPPGAAAPPLPDDQPRLTLRPGERAVWTSQATSKVVLFAGLVAVAVGVVLAVVQPDVIPAVILIVLGALLAGLAPVRATVDERGLAWRMGFLGRRIPLSRITSAREVDVEPMRYGGWGYRISGQGVAVIVAAGPGLRISRRDGNDFTITVPDARTGAALLNTLLDQSAQTRA</sequence>
<comment type="caution">
    <text evidence="3">The sequence shown here is derived from an EMBL/GenBank/DDBJ whole genome shotgun (WGS) entry which is preliminary data.</text>
</comment>
<dbReference type="InterPro" id="IPR012867">
    <property type="entry name" value="DUF1648"/>
</dbReference>
<gene>
    <name evidence="3" type="ORF">BN13_1500008</name>
</gene>
<keyword evidence="1" id="KW-1133">Transmembrane helix</keyword>
<evidence type="ECO:0000256" key="1">
    <source>
        <dbReference type="SAM" id="Phobius"/>
    </source>
</evidence>
<evidence type="ECO:0000313" key="4">
    <source>
        <dbReference type="Proteomes" id="UP000035720"/>
    </source>
</evidence>
<feature type="transmembrane region" description="Helical" evidence="1">
    <location>
        <begin position="126"/>
        <end position="146"/>
    </location>
</feature>
<feature type="domain" description="DUF1648" evidence="2">
    <location>
        <begin position="25"/>
        <end position="64"/>
    </location>
</feature>
<reference evidence="3 4" key="1">
    <citation type="journal article" date="2013" name="ISME J.">
        <title>A metabolic model for members of the genus Tetrasphaera involved in enhanced biological phosphorus removal.</title>
        <authorList>
            <person name="Kristiansen R."/>
            <person name="Nguyen H.T.T."/>
            <person name="Saunders A.M."/>
            <person name="Nielsen J.L."/>
            <person name="Wimmer R."/>
            <person name="Le V.Q."/>
            <person name="McIlroy S.J."/>
            <person name="Petrovski S."/>
            <person name="Seviour R.J."/>
            <person name="Calteau A."/>
            <person name="Nielsen K.L."/>
            <person name="Nielsen P.H."/>
        </authorList>
    </citation>
    <scope>NUCLEOTIDE SEQUENCE [LARGE SCALE GENOMIC DNA]</scope>
    <source>
        <strain evidence="3 4">Ben 74</strain>
    </source>
</reference>
<feature type="transmembrane region" description="Helical" evidence="1">
    <location>
        <begin position="95"/>
        <end position="114"/>
    </location>
</feature>
<name>A0A077M6J8_9MICO</name>
<keyword evidence="1" id="KW-0812">Transmembrane</keyword>
<keyword evidence="1" id="KW-0472">Membrane</keyword>
<dbReference type="AlphaFoldDB" id="A0A077M6J8"/>
<dbReference type="Proteomes" id="UP000035720">
    <property type="component" value="Unassembled WGS sequence"/>
</dbReference>
<accession>A0A077M6J8</accession>
<organism evidence="3 4">
    <name type="scientific">Nostocoides jenkinsii Ben 74</name>
    <dbReference type="NCBI Taxonomy" id="1193518"/>
    <lineage>
        <taxon>Bacteria</taxon>
        <taxon>Bacillati</taxon>
        <taxon>Actinomycetota</taxon>
        <taxon>Actinomycetes</taxon>
        <taxon>Micrococcales</taxon>
        <taxon>Intrasporangiaceae</taxon>
        <taxon>Nostocoides</taxon>
    </lineage>
</organism>
<feature type="transmembrane region" description="Helical" evidence="1">
    <location>
        <begin position="14"/>
        <end position="35"/>
    </location>
</feature>
<evidence type="ECO:0000313" key="3">
    <source>
        <dbReference type="EMBL" id="CCI52229.1"/>
    </source>
</evidence>
<proteinExistence type="predicted"/>
<feature type="transmembrane region" description="Helical" evidence="1">
    <location>
        <begin position="208"/>
        <end position="228"/>
    </location>
</feature>
<feature type="transmembrane region" description="Helical" evidence="1">
    <location>
        <begin position="63"/>
        <end position="83"/>
    </location>
</feature>